<dbReference type="EMBL" id="KN880436">
    <property type="protein sequence ID" value="KIY73433.1"/>
    <property type="molecule type" value="Genomic_DNA"/>
</dbReference>
<dbReference type="SUPFAM" id="SSF56112">
    <property type="entry name" value="Protein kinase-like (PK-like)"/>
    <property type="match status" value="1"/>
</dbReference>
<protein>
    <submittedName>
        <fullName evidence="2">Kinase-like protein</fullName>
    </submittedName>
</protein>
<dbReference type="AlphaFoldDB" id="A0A0D7BSC1"/>
<evidence type="ECO:0000313" key="2">
    <source>
        <dbReference type="EMBL" id="KIY73433.1"/>
    </source>
</evidence>
<gene>
    <name evidence="2" type="ORF">CYLTODRAFT_365992</name>
</gene>
<dbReference type="InterPro" id="IPR011009">
    <property type="entry name" value="Kinase-like_dom_sf"/>
</dbReference>
<name>A0A0D7BSC1_9AGAR</name>
<evidence type="ECO:0000313" key="3">
    <source>
        <dbReference type="Proteomes" id="UP000054007"/>
    </source>
</evidence>
<evidence type="ECO:0000259" key="1">
    <source>
        <dbReference type="PROSITE" id="PS50011"/>
    </source>
</evidence>
<dbReference type="InterPro" id="IPR036537">
    <property type="entry name" value="Adaptor_Cbl_N_dom_sf"/>
</dbReference>
<dbReference type="Gene3D" id="1.10.510.10">
    <property type="entry name" value="Transferase(Phosphotransferase) domain 1"/>
    <property type="match status" value="1"/>
</dbReference>
<dbReference type="InterPro" id="IPR059179">
    <property type="entry name" value="MLKL-like_MCAfunc"/>
</dbReference>
<sequence>MGTGTTIAMSLGKSTAQILAEFSPVPGLGLACDALCAILEICEGIRVNRSSAKHLRDRCHELLIDLRDATRNAPRSMADAIQSVEDCLTGIQTELHGWAMLTIVDSVLRYEEMSKAIERNLQKIKDCILKFQLSSHVNIQRWQEDFEISHRSDQHDLNVILRDIQLDTKEINHSTRENTEALRQLMTMLQEHMYKNQQDSERAHMDLSNNLFKIQEESRELLPNMHFKSGEVRKLTSLPTRGTPSMDIYEGLYLGNQKVALKMLRMVNTDDKSLRRFKREAKIWKEVYAKDGGKYILPFYGFGQNDQEPYPFMVTPWADGGNAIEYVKTHQLERQSYTRILGAIGKGLRVLHRMNIVHGDIRAQNVAMDRQGNPRIADFGLAQIIEDITGASLTQSKGLESSYRWFAPEVCGEGDGKLTTHSDVYAYGMTILELLTHTHPYGEIKQTSTVIVRVAMGEIPARPQAPEVLARGLDDERWNVLKVCWSRAPEHRPSVDMVLLTLGALSE</sequence>
<organism evidence="2 3">
    <name type="scientific">Cylindrobasidium torrendii FP15055 ss-10</name>
    <dbReference type="NCBI Taxonomy" id="1314674"/>
    <lineage>
        <taxon>Eukaryota</taxon>
        <taxon>Fungi</taxon>
        <taxon>Dikarya</taxon>
        <taxon>Basidiomycota</taxon>
        <taxon>Agaricomycotina</taxon>
        <taxon>Agaricomycetes</taxon>
        <taxon>Agaricomycetidae</taxon>
        <taxon>Agaricales</taxon>
        <taxon>Marasmiineae</taxon>
        <taxon>Physalacriaceae</taxon>
        <taxon>Cylindrobasidium</taxon>
    </lineage>
</organism>
<dbReference type="CDD" id="cd21037">
    <property type="entry name" value="MLKL_NTD"/>
    <property type="match status" value="1"/>
</dbReference>
<dbReference type="OrthoDB" id="4062651at2759"/>
<dbReference type="GO" id="GO:0007166">
    <property type="term" value="P:cell surface receptor signaling pathway"/>
    <property type="evidence" value="ECO:0007669"/>
    <property type="project" value="InterPro"/>
</dbReference>
<dbReference type="GO" id="GO:0004674">
    <property type="term" value="F:protein serine/threonine kinase activity"/>
    <property type="evidence" value="ECO:0007669"/>
    <property type="project" value="TreeGrafter"/>
</dbReference>
<keyword evidence="3" id="KW-1185">Reference proteome</keyword>
<dbReference type="PROSITE" id="PS50011">
    <property type="entry name" value="PROTEIN_KINASE_DOM"/>
    <property type="match status" value="1"/>
</dbReference>
<feature type="domain" description="Protein kinase" evidence="1">
    <location>
        <begin position="221"/>
        <end position="507"/>
    </location>
</feature>
<dbReference type="PANTHER" id="PTHR44329">
    <property type="entry name" value="SERINE/THREONINE-PROTEIN KINASE TNNI3K-RELATED"/>
    <property type="match status" value="1"/>
</dbReference>
<keyword evidence="2" id="KW-0808">Transferase</keyword>
<reference evidence="2 3" key="1">
    <citation type="journal article" date="2015" name="Fungal Genet. Biol.">
        <title>Evolution of novel wood decay mechanisms in Agaricales revealed by the genome sequences of Fistulina hepatica and Cylindrobasidium torrendii.</title>
        <authorList>
            <person name="Floudas D."/>
            <person name="Held B.W."/>
            <person name="Riley R."/>
            <person name="Nagy L.G."/>
            <person name="Koehler G."/>
            <person name="Ransdell A.S."/>
            <person name="Younus H."/>
            <person name="Chow J."/>
            <person name="Chiniquy J."/>
            <person name="Lipzen A."/>
            <person name="Tritt A."/>
            <person name="Sun H."/>
            <person name="Haridas S."/>
            <person name="LaButti K."/>
            <person name="Ohm R.A."/>
            <person name="Kues U."/>
            <person name="Blanchette R.A."/>
            <person name="Grigoriev I.V."/>
            <person name="Minto R.E."/>
            <person name="Hibbett D.S."/>
        </authorList>
    </citation>
    <scope>NUCLEOTIDE SEQUENCE [LARGE SCALE GENOMIC DNA]</scope>
    <source>
        <strain evidence="2 3">FP15055 ss-10</strain>
    </source>
</reference>
<dbReference type="Pfam" id="PF07714">
    <property type="entry name" value="PK_Tyr_Ser-Thr"/>
    <property type="match status" value="1"/>
</dbReference>
<proteinExistence type="predicted"/>
<keyword evidence="2" id="KW-0418">Kinase</keyword>
<dbReference type="InterPro" id="IPR001245">
    <property type="entry name" value="Ser-Thr/Tyr_kinase_cat_dom"/>
</dbReference>
<dbReference type="InterPro" id="IPR051681">
    <property type="entry name" value="Ser/Thr_Kinases-Pseudokinases"/>
</dbReference>
<dbReference type="Proteomes" id="UP000054007">
    <property type="component" value="Unassembled WGS sequence"/>
</dbReference>
<accession>A0A0D7BSC1</accession>
<dbReference type="Gene3D" id="1.20.930.20">
    <property type="entry name" value="Adaptor protein Cbl, N-terminal domain"/>
    <property type="match status" value="1"/>
</dbReference>
<dbReference type="InterPro" id="IPR000719">
    <property type="entry name" value="Prot_kinase_dom"/>
</dbReference>
<dbReference type="GO" id="GO:0005524">
    <property type="term" value="F:ATP binding"/>
    <property type="evidence" value="ECO:0007669"/>
    <property type="project" value="InterPro"/>
</dbReference>
<dbReference type="STRING" id="1314674.A0A0D7BSC1"/>